<proteinExistence type="inferred from homology"/>
<evidence type="ECO:0000256" key="2">
    <source>
        <dbReference type="ARBA" id="ARBA00022723"/>
    </source>
</evidence>
<accession>A0A0L0N4X2</accession>
<keyword evidence="12" id="KW-1185">Reference proteome</keyword>
<feature type="chain" id="PRO_5005544701" description="6-methylsalicylate decarboxylase" evidence="9">
    <location>
        <begin position="22"/>
        <end position="364"/>
    </location>
</feature>
<dbReference type="GO" id="GO:0047596">
    <property type="term" value="F:6-methylsalicylate decarboxylase activity"/>
    <property type="evidence" value="ECO:0007669"/>
    <property type="project" value="UniProtKB-EC"/>
</dbReference>
<dbReference type="GO" id="GO:0019748">
    <property type="term" value="P:secondary metabolic process"/>
    <property type="evidence" value="ECO:0007669"/>
    <property type="project" value="TreeGrafter"/>
</dbReference>
<evidence type="ECO:0000256" key="6">
    <source>
        <dbReference type="ARBA" id="ARBA00036832"/>
    </source>
</evidence>
<keyword evidence="2" id="KW-0479">Metal-binding</keyword>
<comment type="similarity">
    <text evidence="1">Belongs to the metallo-dependent hydrolases superfamily. ACMSD family.</text>
</comment>
<dbReference type="AlphaFoldDB" id="A0A0L0N4X2"/>
<dbReference type="OrthoDB" id="2832284at2759"/>
<evidence type="ECO:0000256" key="1">
    <source>
        <dbReference type="ARBA" id="ARBA00005871"/>
    </source>
</evidence>
<protein>
    <recommendedName>
        <fullName evidence="7">6-methylsalicylate decarboxylase</fullName>
        <ecNumber evidence="7">4.1.1.52</ecNumber>
    </recommendedName>
</protein>
<dbReference type="EMBL" id="LFRF01000020">
    <property type="protein sequence ID" value="KND89168.1"/>
    <property type="molecule type" value="Genomic_DNA"/>
</dbReference>
<dbReference type="InterPro" id="IPR006680">
    <property type="entry name" value="Amidohydro-rel"/>
</dbReference>
<comment type="caution">
    <text evidence="11">The sequence shown here is derived from an EMBL/GenBank/DDBJ whole genome shotgun (WGS) entry which is preliminary data.</text>
</comment>
<dbReference type="InterPro" id="IPR032465">
    <property type="entry name" value="ACMSD"/>
</dbReference>
<evidence type="ECO:0000256" key="3">
    <source>
        <dbReference type="ARBA" id="ARBA00022793"/>
    </source>
</evidence>
<keyword evidence="3 8" id="KW-0210">Decarboxylase</keyword>
<evidence type="ECO:0000256" key="4">
    <source>
        <dbReference type="ARBA" id="ARBA00022833"/>
    </source>
</evidence>
<dbReference type="STRING" id="1163406.A0A0L0N4X2"/>
<dbReference type="PANTHER" id="PTHR21240">
    <property type="entry name" value="2-AMINO-3-CARBOXYLMUCONATE-6-SEMIALDEHYDE DECARBOXYLASE"/>
    <property type="match status" value="1"/>
</dbReference>
<reference evidence="11 12" key="1">
    <citation type="journal article" date="2015" name="BMC Genomics">
        <title>The genome of the truffle-parasite Tolypocladium ophioglossoides and the evolution of antifungal peptaibiotics.</title>
        <authorList>
            <person name="Quandt C.A."/>
            <person name="Bushley K.E."/>
            <person name="Spatafora J.W."/>
        </authorList>
    </citation>
    <scope>NUCLEOTIDE SEQUENCE [LARGE SCALE GENOMIC DNA]</scope>
    <source>
        <strain evidence="11 12">CBS 100239</strain>
    </source>
</reference>
<evidence type="ECO:0000256" key="8">
    <source>
        <dbReference type="RuleBase" id="RU366045"/>
    </source>
</evidence>
<dbReference type="PANTHER" id="PTHR21240:SF29">
    <property type="entry name" value="AMIDOHYDROLASE-RELATED DOMAIN-CONTAINING PROTEIN"/>
    <property type="match status" value="1"/>
</dbReference>
<dbReference type="EC" id="4.1.1.52" evidence="7"/>
<dbReference type="GO" id="GO:0005829">
    <property type="term" value="C:cytosol"/>
    <property type="evidence" value="ECO:0007669"/>
    <property type="project" value="TreeGrafter"/>
</dbReference>
<dbReference type="SUPFAM" id="SSF51556">
    <property type="entry name" value="Metallo-dependent hydrolases"/>
    <property type="match status" value="1"/>
</dbReference>
<feature type="signal peptide" evidence="9">
    <location>
        <begin position="1"/>
        <end position="21"/>
    </location>
</feature>
<evidence type="ECO:0000259" key="10">
    <source>
        <dbReference type="Pfam" id="PF04909"/>
    </source>
</evidence>
<dbReference type="Pfam" id="PF04909">
    <property type="entry name" value="Amidohydro_2"/>
    <property type="match status" value="1"/>
</dbReference>
<sequence>MPSHLTMRRLVAFALMSMVAATSHRKIDVHSHFLPDFYQQALREVGYTPEDTTHLQFMDKQNISKSYLSISSPGVYLNVPSVNATKQAIDLSRRINVYASQLKVKYPNKFGFFASLPLPDVNASLVEIEYCFTKLHPKPDGVVFMSNFYGLYLGDPALDPVYEALNALNVTIFEHPNTPCSEAIGAMYNIHSEDSGITFKQWRALNRPLDTRQFAIPILDFPFETARIFQDLFISRIPTRFSHLKWIIPHAGGALLSTMDRIVTYSTCYPGLNLTEDSMKETLARSFYFDLAGPWKLASEIPSLQRWVDYTKILWGTDVPWTPWALGAAVAQAFDAQIGDVFDHEEEIDAVSWHNAEQLFGESC</sequence>
<dbReference type="GO" id="GO:0016787">
    <property type="term" value="F:hydrolase activity"/>
    <property type="evidence" value="ECO:0007669"/>
    <property type="project" value="InterPro"/>
</dbReference>
<dbReference type="Gene3D" id="3.20.20.140">
    <property type="entry name" value="Metal-dependent hydrolases"/>
    <property type="match status" value="1"/>
</dbReference>
<evidence type="ECO:0000256" key="5">
    <source>
        <dbReference type="ARBA" id="ARBA00023239"/>
    </source>
</evidence>
<evidence type="ECO:0000313" key="12">
    <source>
        <dbReference type="Proteomes" id="UP000036947"/>
    </source>
</evidence>
<evidence type="ECO:0000256" key="7">
    <source>
        <dbReference type="ARBA" id="ARBA00038889"/>
    </source>
</evidence>
<name>A0A0L0N4X2_TOLOC</name>
<gene>
    <name evidence="11" type="ORF">TOPH_06109</name>
</gene>
<evidence type="ECO:0000256" key="9">
    <source>
        <dbReference type="SAM" id="SignalP"/>
    </source>
</evidence>
<dbReference type="GO" id="GO:0046872">
    <property type="term" value="F:metal ion binding"/>
    <property type="evidence" value="ECO:0007669"/>
    <property type="project" value="UniProtKB-KW"/>
</dbReference>
<comment type="catalytic activity">
    <reaction evidence="6">
        <text>6-methylsalicylate + H(+) = 3-methylphenol + CO2</text>
        <dbReference type="Rhea" id="RHEA:23112"/>
        <dbReference type="ChEBI" id="CHEBI:15378"/>
        <dbReference type="ChEBI" id="CHEBI:16526"/>
        <dbReference type="ChEBI" id="CHEBI:17231"/>
        <dbReference type="ChEBI" id="CHEBI:36658"/>
        <dbReference type="EC" id="4.1.1.52"/>
    </reaction>
    <physiologicalReaction direction="left-to-right" evidence="6">
        <dbReference type="Rhea" id="RHEA:23113"/>
    </physiologicalReaction>
</comment>
<organism evidence="11 12">
    <name type="scientific">Tolypocladium ophioglossoides (strain CBS 100239)</name>
    <name type="common">Snaketongue truffleclub</name>
    <name type="synonym">Elaphocordyceps ophioglossoides</name>
    <dbReference type="NCBI Taxonomy" id="1163406"/>
    <lineage>
        <taxon>Eukaryota</taxon>
        <taxon>Fungi</taxon>
        <taxon>Dikarya</taxon>
        <taxon>Ascomycota</taxon>
        <taxon>Pezizomycotina</taxon>
        <taxon>Sordariomycetes</taxon>
        <taxon>Hypocreomycetidae</taxon>
        <taxon>Hypocreales</taxon>
        <taxon>Ophiocordycipitaceae</taxon>
        <taxon>Tolypocladium</taxon>
    </lineage>
</organism>
<keyword evidence="4" id="KW-0862">Zinc</keyword>
<dbReference type="InterPro" id="IPR032466">
    <property type="entry name" value="Metal_Hydrolase"/>
</dbReference>
<evidence type="ECO:0000313" key="11">
    <source>
        <dbReference type="EMBL" id="KND89168.1"/>
    </source>
</evidence>
<keyword evidence="9" id="KW-0732">Signal</keyword>
<feature type="domain" description="Amidohydrolase-related" evidence="10">
    <location>
        <begin position="27"/>
        <end position="361"/>
    </location>
</feature>
<dbReference type="Proteomes" id="UP000036947">
    <property type="component" value="Unassembled WGS sequence"/>
</dbReference>
<keyword evidence="5 8" id="KW-0456">Lyase</keyword>